<dbReference type="KEGG" id="plon:Pla110_08790"/>
<organism evidence="1 2">
    <name type="scientific">Polystyrenella longa</name>
    <dbReference type="NCBI Taxonomy" id="2528007"/>
    <lineage>
        <taxon>Bacteria</taxon>
        <taxon>Pseudomonadati</taxon>
        <taxon>Planctomycetota</taxon>
        <taxon>Planctomycetia</taxon>
        <taxon>Planctomycetales</taxon>
        <taxon>Planctomycetaceae</taxon>
        <taxon>Polystyrenella</taxon>
    </lineage>
</organism>
<dbReference type="AlphaFoldDB" id="A0A518CJ02"/>
<dbReference type="Proteomes" id="UP000317178">
    <property type="component" value="Chromosome"/>
</dbReference>
<evidence type="ECO:0000313" key="2">
    <source>
        <dbReference type="Proteomes" id="UP000317178"/>
    </source>
</evidence>
<accession>A0A518CJ02</accession>
<dbReference type="OrthoDB" id="277106at2"/>
<protein>
    <submittedName>
        <fullName evidence="1">Uncharacterized protein</fullName>
    </submittedName>
</protein>
<reference evidence="1 2" key="1">
    <citation type="submission" date="2019-02" db="EMBL/GenBank/DDBJ databases">
        <title>Deep-cultivation of Planctomycetes and their phenomic and genomic characterization uncovers novel biology.</title>
        <authorList>
            <person name="Wiegand S."/>
            <person name="Jogler M."/>
            <person name="Boedeker C."/>
            <person name="Pinto D."/>
            <person name="Vollmers J."/>
            <person name="Rivas-Marin E."/>
            <person name="Kohn T."/>
            <person name="Peeters S.H."/>
            <person name="Heuer A."/>
            <person name="Rast P."/>
            <person name="Oberbeckmann S."/>
            <person name="Bunk B."/>
            <person name="Jeske O."/>
            <person name="Meyerdierks A."/>
            <person name="Storesund J.E."/>
            <person name="Kallscheuer N."/>
            <person name="Luecker S."/>
            <person name="Lage O.M."/>
            <person name="Pohl T."/>
            <person name="Merkel B.J."/>
            <person name="Hornburger P."/>
            <person name="Mueller R.-W."/>
            <person name="Bruemmer F."/>
            <person name="Labrenz M."/>
            <person name="Spormann A.M."/>
            <person name="Op den Camp H."/>
            <person name="Overmann J."/>
            <person name="Amann R."/>
            <person name="Jetten M.S.M."/>
            <person name="Mascher T."/>
            <person name="Medema M.H."/>
            <person name="Devos D.P."/>
            <person name="Kaster A.-K."/>
            <person name="Ovreas L."/>
            <person name="Rohde M."/>
            <person name="Galperin M.Y."/>
            <person name="Jogler C."/>
        </authorList>
    </citation>
    <scope>NUCLEOTIDE SEQUENCE [LARGE SCALE GENOMIC DNA]</scope>
    <source>
        <strain evidence="1 2">Pla110</strain>
    </source>
</reference>
<dbReference type="EMBL" id="CP036281">
    <property type="protein sequence ID" value="QDU79174.1"/>
    <property type="molecule type" value="Genomic_DNA"/>
</dbReference>
<keyword evidence="2" id="KW-1185">Reference proteome</keyword>
<sequence>MSAFPTSADLSVPERLHQLPDEQFAQILIDEGWLKPLSVKANRQIKSPLGEQLAQRIQREWIKSNLIKRAHRLLPVEMVAWSAESLLSPVLDVSPESQFLLAQEELTQLTGSSARISSKKRLLISIQLSECLTYLGSNQPEFLPATSYQLLSMVEILIKGGAIWSPAEFWELYRWVTTQFLRLLAMREENLGAQATPVQVLILEGELPWLSGLLFSKAEVFKEFGKSGQKTLKKALKGHLDNDGTPQAVLIENFGDWLAPLVRSQFWGAVFDKSLWKPKQSDLYDVLLERAAQLCHPSGRLLFSAGGDWLQAGMLQSAMRLTGFANDSKPLKYVTQIASTPVESRNGLVVKSRKWGSVKNSISSQSDWAELAVMRSNWALDADTIAVAHHQLFPKLEMSIAGNKLFQGDWEIEVRLQGRKRKLSGEWECSCWYSDREIDYLELSLPITEEIAINRQIVLSREDHFAMLIESVSQAGDQQVEIYSRLPLATNVELDPDQTSREWRLNAGTKPVRIFPLDEPQFKVNKTDGELRCENGMLEQKQNGIGAAINVLFLDWHPRRNRERVEWRKLSVTENRRLLPTGEAFAARIRLKNRQWLFYRSLKTGWEWPRAVLGLHTNYETVLGRFDSKGNIVPLVNVE</sequence>
<name>A0A518CJ02_9PLAN</name>
<dbReference type="RefSeq" id="WP_144993572.1">
    <property type="nucleotide sequence ID" value="NZ_CP036281.1"/>
</dbReference>
<gene>
    <name evidence="1" type="ORF">Pla110_08790</name>
</gene>
<proteinExistence type="predicted"/>
<evidence type="ECO:0000313" key="1">
    <source>
        <dbReference type="EMBL" id="QDU79174.1"/>
    </source>
</evidence>